<evidence type="ECO:0000256" key="3">
    <source>
        <dbReference type="ARBA" id="ARBA00022723"/>
    </source>
</evidence>
<dbReference type="FunFam" id="1.10.630.10:FF:000018">
    <property type="entry name" value="Cytochrome P450 monooxygenase"/>
    <property type="match status" value="1"/>
</dbReference>
<evidence type="ECO:0000313" key="8">
    <source>
        <dbReference type="Proteomes" id="UP000316096"/>
    </source>
</evidence>
<sequence>MLNTDDAQHRRLRDLTSKAFTARQVEQLRPRVTAIADRLIDQMRQLDICAVDLKASYALPLPLTVISELFGIPEDDRADMERLCATVFDQTITPAQAATNHQALQDFFADLIAAKRRSPGDDLTSGLIQARDAGNRLSETELVWTLILMLGAGHETTVNLITNAAAALITHHEQLPLLLGGILPWSAAVEETLRWAPPIAAMPFRYTTTDVHFDDVTVPAGQALLLCFAAAAGDTAAHGPTAERFDIARTQHARHLSLGHGTHFCLGAPLARMEGAIALERLFTTFDLTLATDHLRPMPSIVATGVTALPVTYTPHAPALGSASG</sequence>
<dbReference type="Proteomes" id="UP000316096">
    <property type="component" value="Unassembled WGS sequence"/>
</dbReference>
<name>A0A543CHP3_9ACTN</name>
<dbReference type="EMBL" id="VFOZ01000001">
    <property type="protein sequence ID" value="TQL96606.1"/>
    <property type="molecule type" value="Genomic_DNA"/>
</dbReference>
<accession>A0A543CHP3</accession>
<dbReference type="GO" id="GO:0020037">
    <property type="term" value="F:heme binding"/>
    <property type="evidence" value="ECO:0007669"/>
    <property type="project" value="InterPro"/>
</dbReference>
<dbReference type="PRINTS" id="PR00385">
    <property type="entry name" value="P450"/>
</dbReference>
<keyword evidence="3" id="KW-0479">Metal-binding</keyword>
<protein>
    <submittedName>
        <fullName evidence="7">Cytochrome P450</fullName>
    </submittedName>
</protein>
<keyword evidence="2" id="KW-0349">Heme</keyword>
<keyword evidence="5" id="KW-0408">Iron</keyword>
<dbReference type="Pfam" id="PF00067">
    <property type="entry name" value="p450"/>
    <property type="match status" value="1"/>
</dbReference>
<comment type="caution">
    <text evidence="7">The sequence shown here is derived from an EMBL/GenBank/DDBJ whole genome shotgun (WGS) entry which is preliminary data.</text>
</comment>
<dbReference type="InterPro" id="IPR036396">
    <property type="entry name" value="Cyt_P450_sf"/>
</dbReference>
<dbReference type="AlphaFoldDB" id="A0A543CHP3"/>
<dbReference type="GO" id="GO:0004497">
    <property type="term" value="F:monooxygenase activity"/>
    <property type="evidence" value="ECO:0007669"/>
    <property type="project" value="UniProtKB-KW"/>
</dbReference>
<dbReference type="Gene3D" id="1.10.630.10">
    <property type="entry name" value="Cytochrome P450"/>
    <property type="match status" value="1"/>
</dbReference>
<dbReference type="GO" id="GO:0005506">
    <property type="term" value="F:iron ion binding"/>
    <property type="evidence" value="ECO:0007669"/>
    <property type="project" value="InterPro"/>
</dbReference>
<reference evidence="7 8" key="1">
    <citation type="submission" date="2019-06" db="EMBL/GenBank/DDBJ databases">
        <title>Sequencing the genomes of 1000 actinobacteria strains.</title>
        <authorList>
            <person name="Klenk H.-P."/>
        </authorList>
    </citation>
    <scope>NUCLEOTIDE SEQUENCE [LARGE SCALE GENOMIC DNA]</scope>
    <source>
        <strain evidence="7 8">DSM 102200</strain>
    </source>
</reference>
<evidence type="ECO:0000256" key="4">
    <source>
        <dbReference type="ARBA" id="ARBA00023002"/>
    </source>
</evidence>
<keyword evidence="8" id="KW-1185">Reference proteome</keyword>
<evidence type="ECO:0000256" key="2">
    <source>
        <dbReference type="ARBA" id="ARBA00022617"/>
    </source>
</evidence>
<dbReference type="InterPro" id="IPR002397">
    <property type="entry name" value="Cyt_P450_B"/>
</dbReference>
<evidence type="ECO:0000313" key="7">
    <source>
        <dbReference type="EMBL" id="TQL96606.1"/>
    </source>
</evidence>
<evidence type="ECO:0000256" key="1">
    <source>
        <dbReference type="ARBA" id="ARBA00010617"/>
    </source>
</evidence>
<dbReference type="PANTHER" id="PTHR46696">
    <property type="entry name" value="P450, PUTATIVE (EUROFUNG)-RELATED"/>
    <property type="match status" value="1"/>
</dbReference>
<proteinExistence type="inferred from homology"/>
<dbReference type="RefSeq" id="WP_246121505.1">
    <property type="nucleotide sequence ID" value="NZ_VFOZ01000001.1"/>
</dbReference>
<dbReference type="PRINTS" id="PR00359">
    <property type="entry name" value="BP450"/>
</dbReference>
<evidence type="ECO:0000256" key="6">
    <source>
        <dbReference type="ARBA" id="ARBA00023033"/>
    </source>
</evidence>
<keyword evidence="6" id="KW-0503">Monooxygenase</keyword>
<dbReference type="PANTHER" id="PTHR46696:SF1">
    <property type="entry name" value="CYTOCHROME P450 YJIB-RELATED"/>
    <property type="match status" value="1"/>
</dbReference>
<dbReference type="InterPro" id="IPR001128">
    <property type="entry name" value="Cyt_P450"/>
</dbReference>
<dbReference type="SUPFAM" id="SSF48264">
    <property type="entry name" value="Cytochrome P450"/>
    <property type="match status" value="1"/>
</dbReference>
<dbReference type="GO" id="GO:0016705">
    <property type="term" value="F:oxidoreductase activity, acting on paired donors, with incorporation or reduction of molecular oxygen"/>
    <property type="evidence" value="ECO:0007669"/>
    <property type="project" value="InterPro"/>
</dbReference>
<gene>
    <name evidence="7" type="ORF">FB559_2145</name>
</gene>
<evidence type="ECO:0000256" key="5">
    <source>
        <dbReference type="ARBA" id="ARBA00023004"/>
    </source>
</evidence>
<keyword evidence="4" id="KW-0560">Oxidoreductase</keyword>
<organism evidence="7 8">
    <name type="scientific">Actinoallomurus bryophytorum</name>
    <dbReference type="NCBI Taxonomy" id="1490222"/>
    <lineage>
        <taxon>Bacteria</taxon>
        <taxon>Bacillati</taxon>
        <taxon>Actinomycetota</taxon>
        <taxon>Actinomycetes</taxon>
        <taxon>Streptosporangiales</taxon>
        <taxon>Thermomonosporaceae</taxon>
        <taxon>Actinoallomurus</taxon>
    </lineage>
</organism>
<comment type="similarity">
    <text evidence="1">Belongs to the cytochrome P450 family.</text>
</comment>